<reference evidence="1" key="1">
    <citation type="submission" date="2018-02" db="EMBL/GenBank/DDBJ databases">
        <title>Rhizophora mucronata_Transcriptome.</title>
        <authorList>
            <person name="Meera S.P."/>
            <person name="Sreeshan A."/>
            <person name="Augustine A."/>
        </authorList>
    </citation>
    <scope>NUCLEOTIDE SEQUENCE</scope>
    <source>
        <tissue evidence="1">Leaf</tissue>
    </source>
</reference>
<name>A0A2P2J393_RHIMU</name>
<organism evidence="1">
    <name type="scientific">Rhizophora mucronata</name>
    <name type="common">Asiatic mangrove</name>
    <dbReference type="NCBI Taxonomy" id="61149"/>
    <lineage>
        <taxon>Eukaryota</taxon>
        <taxon>Viridiplantae</taxon>
        <taxon>Streptophyta</taxon>
        <taxon>Embryophyta</taxon>
        <taxon>Tracheophyta</taxon>
        <taxon>Spermatophyta</taxon>
        <taxon>Magnoliopsida</taxon>
        <taxon>eudicotyledons</taxon>
        <taxon>Gunneridae</taxon>
        <taxon>Pentapetalae</taxon>
        <taxon>rosids</taxon>
        <taxon>fabids</taxon>
        <taxon>Malpighiales</taxon>
        <taxon>Rhizophoraceae</taxon>
        <taxon>Rhizophora</taxon>
    </lineage>
</organism>
<protein>
    <submittedName>
        <fullName evidence="1">Uncharacterized protein</fullName>
    </submittedName>
</protein>
<dbReference type="EMBL" id="GGEC01007466">
    <property type="protein sequence ID" value="MBW87949.1"/>
    <property type="molecule type" value="Transcribed_RNA"/>
</dbReference>
<evidence type="ECO:0000313" key="1">
    <source>
        <dbReference type="EMBL" id="MBW87949.1"/>
    </source>
</evidence>
<accession>A0A2P2J393</accession>
<proteinExistence type="predicted"/>
<sequence length="27" mass="3004">MPLHFRCQSISISLILPVSDSVPFRGC</sequence>
<dbReference type="AlphaFoldDB" id="A0A2P2J393"/>